<evidence type="ECO:0000313" key="1">
    <source>
        <dbReference type="EMBL" id="TFK60012.1"/>
    </source>
</evidence>
<accession>A0ACD3A341</accession>
<evidence type="ECO:0000313" key="2">
    <source>
        <dbReference type="Proteomes" id="UP000308600"/>
    </source>
</evidence>
<keyword evidence="2" id="KW-1185">Reference proteome</keyword>
<reference evidence="1 2" key="1">
    <citation type="journal article" date="2019" name="Nat. Ecol. Evol.">
        <title>Megaphylogeny resolves global patterns of mushroom evolution.</title>
        <authorList>
            <person name="Varga T."/>
            <person name="Krizsan K."/>
            <person name="Foldi C."/>
            <person name="Dima B."/>
            <person name="Sanchez-Garcia M."/>
            <person name="Sanchez-Ramirez S."/>
            <person name="Szollosi G.J."/>
            <person name="Szarkandi J.G."/>
            <person name="Papp V."/>
            <person name="Albert L."/>
            <person name="Andreopoulos W."/>
            <person name="Angelini C."/>
            <person name="Antonin V."/>
            <person name="Barry K.W."/>
            <person name="Bougher N.L."/>
            <person name="Buchanan P."/>
            <person name="Buyck B."/>
            <person name="Bense V."/>
            <person name="Catcheside P."/>
            <person name="Chovatia M."/>
            <person name="Cooper J."/>
            <person name="Damon W."/>
            <person name="Desjardin D."/>
            <person name="Finy P."/>
            <person name="Geml J."/>
            <person name="Haridas S."/>
            <person name="Hughes K."/>
            <person name="Justo A."/>
            <person name="Karasinski D."/>
            <person name="Kautmanova I."/>
            <person name="Kiss B."/>
            <person name="Kocsube S."/>
            <person name="Kotiranta H."/>
            <person name="LaButti K.M."/>
            <person name="Lechner B.E."/>
            <person name="Liimatainen K."/>
            <person name="Lipzen A."/>
            <person name="Lukacs Z."/>
            <person name="Mihaltcheva S."/>
            <person name="Morgado L.N."/>
            <person name="Niskanen T."/>
            <person name="Noordeloos M.E."/>
            <person name="Ohm R.A."/>
            <person name="Ortiz-Santana B."/>
            <person name="Ovrebo C."/>
            <person name="Racz N."/>
            <person name="Riley R."/>
            <person name="Savchenko A."/>
            <person name="Shiryaev A."/>
            <person name="Soop K."/>
            <person name="Spirin V."/>
            <person name="Szebenyi C."/>
            <person name="Tomsovsky M."/>
            <person name="Tulloss R.E."/>
            <person name="Uehling J."/>
            <person name="Grigoriev I.V."/>
            <person name="Vagvolgyi C."/>
            <person name="Papp T."/>
            <person name="Martin F.M."/>
            <person name="Miettinen O."/>
            <person name="Hibbett D.S."/>
            <person name="Nagy L.G."/>
        </authorList>
    </citation>
    <scope>NUCLEOTIDE SEQUENCE [LARGE SCALE GENOMIC DNA]</scope>
    <source>
        <strain evidence="1 2">NL-1719</strain>
    </source>
</reference>
<dbReference type="Proteomes" id="UP000308600">
    <property type="component" value="Unassembled WGS sequence"/>
</dbReference>
<gene>
    <name evidence="1" type="ORF">BDN72DRAFT_864684</name>
</gene>
<protein>
    <submittedName>
        <fullName evidence="1">Uncharacterized protein</fullName>
    </submittedName>
</protein>
<proteinExistence type="predicted"/>
<name>A0ACD3A341_9AGAR</name>
<dbReference type="EMBL" id="ML208846">
    <property type="protein sequence ID" value="TFK60012.1"/>
    <property type="molecule type" value="Genomic_DNA"/>
</dbReference>
<sequence length="367" mass="41602">MLNPNHSMLLVLFTFLVQAWAVPISGGPQTTPTVAHTLIWGIEPRSEGCGMPERTMLMVFRSCLLTIAACVYRAIHQNIPDPKAGWWRRQGIRMKITFFALMAPELMVWWAVRQWIGAKVVMEEVNKVRPGTLKLEWTRTHGHFAQMGGFGRFDDERILHPPTLVKLLQNGQIDVKELKRVTKKRIEDSSKGDILSKGIVALQTTWFVFECLARLQQKLPLLELEVVTLAFAALNIITYVLWWNKPLNVLCPIYLHVRPQPVFGLDGSNPSGFSANSLRSAEPVVDTNENKPLLGVGPVQEQKEGILGKAAITLEAAWKVVHEVVHAWAKWVKKDIDEYGWWFMLRWLIVDPVQAVAVSFDQLATDE</sequence>
<organism evidence="1 2">
    <name type="scientific">Pluteus cervinus</name>
    <dbReference type="NCBI Taxonomy" id="181527"/>
    <lineage>
        <taxon>Eukaryota</taxon>
        <taxon>Fungi</taxon>
        <taxon>Dikarya</taxon>
        <taxon>Basidiomycota</taxon>
        <taxon>Agaricomycotina</taxon>
        <taxon>Agaricomycetes</taxon>
        <taxon>Agaricomycetidae</taxon>
        <taxon>Agaricales</taxon>
        <taxon>Pluteineae</taxon>
        <taxon>Pluteaceae</taxon>
        <taxon>Pluteus</taxon>
    </lineage>
</organism>